<proteinExistence type="predicted"/>
<accession>A0ABT5F7W6</accession>
<organism evidence="2 3">
    <name type="scientific">Polyangium mundeleinium</name>
    <dbReference type="NCBI Taxonomy" id="2995306"/>
    <lineage>
        <taxon>Bacteria</taxon>
        <taxon>Pseudomonadati</taxon>
        <taxon>Myxococcota</taxon>
        <taxon>Polyangia</taxon>
        <taxon>Polyangiales</taxon>
        <taxon>Polyangiaceae</taxon>
        <taxon>Polyangium</taxon>
    </lineage>
</organism>
<evidence type="ECO:0000256" key="1">
    <source>
        <dbReference type="SAM" id="MobiDB-lite"/>
    </source>
</evidence>
<evidence type="ECO:0000313" key="3">
    <source>
        <dbReference type="Proteomes" id="UP001221411"/>
    </source>
</evidence>
<name>A0ABT5F7W6_9BACT</name>
<reference evidence="2 3" key="1">
    <citation type="submission" date="2022-11" db="EMBL/GenBank/DDBJ databases">
        <title>Minimal conservation of predation-associated metabolite biosynthetic gene clusters underscores biosynthetic potential of Myxococcota including descriptions for ten novel species: Archangium lansinium sp. nov., Myxococcus landrumus sp. nov., Nannocystis bai.</title>
        <authorList>
            <person name="Ahearne A."/>
            <person name="Stevens C."/>
            <person name="Dowd S."/>
        </authorList>
    </citation>
    <scope>NUCLEOTIDE SEQUENCE [LARGE SCALE GENOMIC DNA]</scope>
    <source>
        <strain evidence="2 3">RJM3</strain>
    </source>
</reference>
<dbReference type="RefSeq" id="WP_271928733.1">
    <property type="nucleotide sequence ID" value="NZ_JAQNDO010000001.1"/>
</dbReference>
<sequence>MISVSAHWLDPQHKPTLLAIPEIAPLVGRIETVHVNLVAARDGDSSASVLRALGEEAEDLDDRHDHLSRALFYSMLAAQHYELGKPVPNEAAAEAIESGRDALFPQRLNIVSASYQAEAGNAAQIAKLAEGELAPLLEVIHVDKGTSAKDLALQLGETGQKLGAVENQKPQAAAEAQKIAITPAEVRKRMRAWAAVAETILANLEQSTAPAAVVDAMRAPLLAAAEKATARRRAKRAAKAKQGAGTPEG</sequence>
<comment type="caution">
    <text evidence="2">The sequence shown here is derived from an EMBL/GenBank/DDBJ whole genome shotgun (WGS) entry which is preliminary data.</text>
</comment>
<dbReference type="Proteomes" id="UP001221411">
    <property type="component" value="Unassembled WGS sequence"/>
</dbReference>
<dbReference type="EMBL" id="JAQNDO010000001">
    <property type="protein sequence ID" value="MDC0749186.1"/>
    <property type="molecule type" value="Genomic_DNA"/>
</dbReference>
<feature type="region of interest" description="Disordered" evidence="1">
    <location>
        <begin position="230"/>
        <end position="249"/>
    </location>
</feature>
<gene>
    <name evidence="2" type="ORF">POL67_48105</name>
</gene>
<protein>
    <submittedName>
        <fullName evidence="2">Uncharacterized protein</fullName>
    </submittedName>
</protein>
<keyword evidence="3" id="KW-1185">Reference proteome</keyword>
<feature type="compositionally biased region" description="Basic residues" evidence="1">
    <location>
        <begin position="230"/>
        <end position="239"/>
    </location>
</feature>
<evidence type="ECO:0000313" key="2">
    <source>
        <dbReference type="EMBL" id="MDC0749186.1"/>
    </source>
</evidence>